<dbReference type="InterPro" id="IPR000872">
    <property type="entry name" value="Tafazzin"/>
</dbReference>
<dbReference type="Proteomes" id="UP000297229">
    <property type="component" value="Unassembled WGS sequence"/>
</dbReference>
<evidence type="ECO:0000313" key="15">
    <source>
        <dbReference type="EMBL" id="TGO77493.1"/>
    </source>
</evidence>
<name>A0A4Z1K886_9HELO</name>
<dbReference type="STRING" id="278938.A0A4Z1K886"/>
<evidence type="ECO:0000256" key="9">
    <source>
        <dbReference type="ARBA" id="ARBA00023315"/>
    </source>
</evidence>
<evidence type="ECO:0000256" key="5">
    <source>
        <dbReference type="ARBA" id="ARBA00022792"/>
    </source>
</evidence>
<keyword evidence="9" id="KW-0012">Acyltransferase</keyword>
<dbReference type="SMART" id="SM00563">
    <property type="entry name" value="PlsC"/>
    <property type="match status" value="1"/>
</dbReference>
<keyword evidence="6" id="KW-0443">Lipid metabolism</keyword>
<organism evidence="15 16">
    <name type="scientific">Botrytis elliptica</name>
    <dbReference type="NCBI Taxonomy" id="278938"/>
    <lineage>
        <taxon>Eukaryota</taxon>
        <taxon>Fungi</taxon>
        <taxon>Dikarya</taxon>
        <taxon>Ascomycota</taxon>
        <taxon>Pezizomycotina</taxon>
        <taxon>Leotiomycetes</taxon>
        <taxon>Helotiales</taxon>
        <taxon>Sclerotiniaceae</taxon>
        <taxon>Botrytis</taxon>
    </lineage>
</organism>
<keyword evidence="4" id="KW-1000">Mitochondrion outer membrane</keyword>
<comment type="caution">
    <text evidence="15">The sequence shown here is derived from an EMBL/GenBank/DDBJ whole genome shotgun (WGS) entry which is preliminary data.</text>
</comment>
<evidence type="ECO:0000256" key="10">
    <source>
        <dbReference type="ARBA" id="ARBA00024323"/>
    </source>
</evidence>
<keyword evidence="7" id="KW-0496">Mitochondrion</keyword>
<dbReference type="PRINTS" id="PR00979">
    <property type="entry name" value="TAFAZZIN"/>
</dbReference>
<feature type="domain" description="Phospholipid/glycerol acyltransferase" evidence="14">
    <location>
        <begin position="73"/>
        <end position="260"/>
    </location>
</feature>
<protein>
    <recommendedName>
        <fullName evidence="12">Tafazzin family protein</fullName>
    </recommendedName>
</protein>
<comment type="similarity">
    <text evidence="2 12">Belongs to the taffazin family.</text>
</comment>
<feature type="region of interest" description="Disordered" evidence="13">
    <location>
        <begin position="372"/>
        <end position="394"/>
    </location>
</feature>
<comment type="catalytic activity">
    <reaction evidence="11">
        <text>1'-[1,2-diacyl-sn-glycero-3-phospho],3'-[1-acyl-sn-glycero-3-phospho]-glycerol + a 1,2-diacyl-sn-glycero-3-phosphocholine = a cardiolipin + a 1-acyl-sn-glycero-3-phosphocholine</text>
        <dbReference type="Rhea" id="RHEA:33731"/>
        <dbReference type="ChEBI" id="CHEBI:57643"/>
        <dbReference type="ChEBI" id="CHEBI:58168"/>
        <dbReference type="ChEBI" id="CHEBI:62237"/>
        <dbReference type="ChEBI" id="CHEBI:64743"/>
    </reaction>
    <physiologicalReaction direction="left-to-right" evidence="11">
        <dbReference type="Rhea" id="RHEA:33732"/>
    </physiologicalReaction>
    <physiologicalReaction direction="right-to-left" evidence="11">
        <dbReference type="Rhea" id="RHEA:33733"/>
    </physiologicalReaction>
</comment>
<evidence type="ECO:0000256" key="8">
    <source>
        <dbReference type="ARBA" id="ARBA00023136"/>
    </source>
</evidence>
<evidence type="ECO:0000256" key="6">
    <source>
        <dbReference type="ARBA" id="ARBA00023098"/>
    </source>
</evidence>
<reference evidence="15 16" key="1">
    <citation type="submission" date="2017-12" db="EMBL/GenBank/DDBJ databases">
        <title>Comparative genomics of Botrytis spp.</title>
        <authorList>
            <person name="Valero-Jimenez C.A."/>
            <person name="Tapia P."/>
            <person name="Veloso J."/>
            <person name="Silva-Moreno E."/>
            <person name="Staats M."/>
            <person name="Valdes J.H."/>
            <person name="Van Kan J.A.L."/>
        </authorList>
    </citation>
    <scope>NUCLEOTIDE SEQUENCE [LARGE SCALE GENOMIC DNA]</scope>
    <source>
        <strain evidence="15 16">Be9601</strain>
    </source>
</reference>
<comment type="subcellular location">
    <subcellularLocation>
        <location evidence="1">Mitochondrion inner membrane</location>
        <topology evidence="1">Peripheral membrane protein</topology>
        <orientation evidence="1">Intermembrane side</orientation>
    </subcellularLocation>
    <subcellularLocation>
        <location evidence="10">Mitochondrion outer membrane</location>
        <topology evidence="10">Peripheral membrane protein</topology>
        <orientation evidence="10">Intermembrane side</orientation>
    </subcellularLocation>
</comment>
<dbReference type="AlphaFoldDB" id="A0A4Z1K886"/>
<evidence type="ECO:0000256" key="1">
    <source>
        <dbReference type="ARBA" id="ARBA00004137"/>
    </source>
</evidence>
<dbReference type="GO" id="GO:0005743">
    <property type="term" value="C:mitochondrial inner membrane"/>
    <property type="evidence" value="ECO:0007669"/>
    <property type="project" value="UniProtKB-SubCell"/>
</dbReference>
<dbReference type="EMBL" id="PQXM01000104">
    <property type="protein sequence ID" value="TGO77493.1"/>
    <property type="molecule type" value="Genomic_DNA"/>
</dbReference>
<dbReference type="PANTHER" id="PTHR12497">
    <property type="entry name" value="TAZ PROTEIN TAFAZZIN"/>
    <property type="match status" value="1"/>
</dbReference>
<evidence type="ECO:0000256" key="12">
    <source>
        <dbReference type="RuleBase" id="RU365062"/>
    </source>
</evidence>
<dbReference type="InterPro" id="IPR002123">
    <property type="entry name" value="Plipid/glycerol_acylTrfase"/>
</dbReference>
<keyword evidence="8" id="KW-0472">Membrane</keyword>
<dbReference type="OrthoDB" id="193467at2759"/>
<keyword evidence="5" id="KW-0999">Mitochondrion inner membrane</keyword>
<gene>
    <name evidence="15" type="ORF">BELL_0105g00080</name>
</gene>
<dbReference type="CDD" id="cd07989">
    <property type="entry name" value="LPLAT_AGPAT-like"/>
    <property type="match status" value="1"/>
</dbReference>
<evidence type="ECO:0000256" key="7">
    <source>
        <dbReference type="ARBA" id="ARBA00023128"/>
    </source>
</evidence>
<evidence type="ECO:0000256" key="11">
    <source>
        <dbReference type="ARBA" id="ARBA00047906"/>
    </source>
</evidence>
<dbReference type="GO" id="GO:0007007">
    <property type="term" value="P:inner mitochondrial membrane organization"/>
    <property type="evidence" value="ECO:0007669"/>
    <property type="project" value="TreeGrafter"/>
</dbReference>
<evidence type="ECO:0000256" key="2">
    <source>
        <dbReference type="ARBA" id="ARBA00010524"/>
    </source>
</evidence>
<evidence type="ECO:0000256" key="13">
    <source>
        <dbReference type="SAM" id="MobiDB-lite"/>
    </source>
</evidence>
<dbReference type="GO" id="GO:0005741">
    <property type="term" value="C:mitochondrial outer membrane"/>
    <property type="evidence" value="ECO:0007669"/>
    <property type="project" value="UniProtKB-SubCell"/>
</dbReference>
<keyword evidence="3" id="KW-0808">Transferase</keyword>
<dbReference type="SUPFAM" id="SSF69593">
    <property type="entry name" value="Glycerol-3-phosphate (1)-acyltransferase"/>
    <property type="match status" value="1"/>
</dbReference>
<evidence type="ECO:0000259" key="14">
    <source>
        <dbReference type="SMART" id="SM00563"/>
    </source>
</evidence>
<dbReference type="GO" id="GO:0035965">
    <property type="term" value="P:cardiolipin acyl-chain remodeling"/>
    <property type="evidence" value="ECO:0007669"/>
    <property type="project" value="TreeGrafter"/>
</dbReference>
<evidence type="ECO:0000256" key="3">
    <source>
        <dbReference type="ARBA" id="ARBA00022679"/>
    </source>
</evidence>
<sequence>MVASSSSYTKLESDPPTKPSLPWRFSSSLIMGVTGAISRFFYYGLNNVEAIGLEGFKATLDRRKNPEERERGLITVSNHVSVLDDPLIWGVLPLKYGFNPSNHRWSLGSYDICFENKVLSAFFTLGQVLPTHRGAYSENGGLFQPTIAQAIRMLSAQPFTARYEPPIQKPKKKISMRPKDPDIVDPFSSGDLTFTTNGIDVFPAPSAYTSRKHSWIHIFPEGRVHQHPNKTLRYFKWGVSRLILESEPLPEIVPIFIDGNQDIMHESREFPRFLPRVGRNVRIAFGESIDGERIFGDLRLRWQKLVQLQKEALRRKGLDDNIEMGELTEGLKYYKEAVALREEVTNRVRQEVLKVRRSLGYEDEDPKQGLVETWISEGRSDGKRKKDGSWVGDT</sequence>
<evidence type="ECO:0000313" key="16">
    <source>
        <dbReference type="Proteomes" id="UP000297229"/>
    </source>
</evidence>
<evidence type="ECO:0000256" key="4">
    <source>
        <dbReference type="ARBA" id="ARBA00022787"/>
    </source>
</evidence>
<dbReference type="GO" id="GO:0047184">
    <property type="term" value="F:1-acylglycerophosphocholine O-acyltransferase activity"/>
    <property type="evidence" value="ECO:0007669"/>
    <property type="project" value="TreeGrafter"/>
</dbReference>
<proteinExistence type="inferred from homology"/>
<keyword evidence="16" id="KW-1185">Reference proteome</keyword>
<accession>A0A4Z1K886</accession>
<dbReference type="PANTHER" id="PTHR12497:SF0">
    <property type="entry name" value="TAFAZZIN"/>
    <property type="match status" value="1"/>
</dbReference>